<proteinExistence type="predicted"/>
<dbReference type="PANTHER" id="PTHR30404">
    <property type="entry name" value="N-ACETYLMURAMOYL-L-ALANINE AMIDASE"/>
    <property type="match status" value="1"/>
</dbReference>
<dbReference type="Pfam" id="PF01520">
    <property type="entry name" value="Amidase_3"/>
    <property type="match status" value="1"/>
</dbReference>
<dbReference type="EC" id="3.5.1.28" evidence="2"/>
<keyword evidence="3" id="KW-0378">Hydrolase</keyword>
<dbReference type="GO" id="GO:0008745">
    <property type="term" value="F:N-acetylmuramoyl-L-alanine amidase activity"/>
    <property type="evidence" value="ECO:0007669"/>
    <property type="project" value="UniProtKB-EC"/>
</dbReference>
<dbReference type="RefSeq" id="WP_128250812.1">
    <property type="nucleotide sequence ID" value="NZ_CP034951.1"/>
</dbReference>
<feature type="domain" description="MurNAc-LAA" evidence="5">
    <location>
        <begin position="85"/>
        <end position="196"/>
    </location>
</feature>
<dbReference type="InterPro" id="IPR002508">
    <property type="entry name" value="MurNAc-LAA_cat"/>
</dbReference>
<comment type="catalytic activity">
    <reaction evidence="1">
        <text>Hydrolyzes the link between N-acetylmuramoyl residues and L-amino acid residues in certain cell-wall glycopeptides.</text>
        <dbReference type="EC" id="3.5.1.28"/>
    </reaction>
</comment>
<dbReference type="EMBL" id="CP034951">
    <property type="protein sequence ID" value="QAA82447.1"/>
    <property type="molecule type" value="Genomic_DNA"/>
</dbReference>
<protein>
    <recommendedName>
        <fullName evidence="2">N-acetylmuramoyl-L-alanine amidase</fullName>
        <ecNumber evidence="2">3.5.1.28</ecNumber>
    </recommendedName>
</protein>
<feature type="chain" id="PRO_5019195241" description="N-acetylmuramoyl-L-alanine amidase" evidence="4">
    <location>
        <begin position="23"/>
        <end position="196"/>
    </location>
</feature>
<dbReference type="GO" id="GO:0030288">
    <property type="term" value="C:outer membrane-bounded periplasmic space"/>
    <property type="evidence" value="ECO:0007669"/>
    <property type="project" value="TreeGrafter"/>
</dbReference>
<dbReference type="AlphaFoldDB" id="A0A410G599"/>
<keyword evidence="7" id="KW-1185">Reference proteome</keyword>
<evidence type="ECO:0000256" key="2">
    <source>
        <dbReference type="ARBA" id="ARBA00011901"/>
    </source>
</evidence>
<organism evidence="6 7">
    <name type="scientific">Aequorivita ciconiae</name>
    <dbReference type="NCBI Taxonomy" id="2494375"/>
    <lineage>
        <taxon>Bacteria</taxon>
        <taxon>Pseudomonadati</taxon>
        <taxon>Bacteroidota</taxon>
        <taxon>Flavobacteriia</taxon>
        <taxon>Flavobacteriales</taxon>
        <taxon>Flavobacteriaceae</taxon>
        <taxon>Aequorivita</taxon>
    </lineage>
</organism>
<dbReference type="Gene3D" id="3.40.630.40">
    <property type="entry name" value="Zn-dependent exopeptidases"/>
    <property type="match status" value="1"/>
</dbReference>
<dbReference type="Proteomes" id="UP000285517">
    <property type="component" value="Chromosome"/>
</dbReference>
<gene>
    <name evidence="6" type="ORF">EI546_12265</name>
</gene>
<reference evidence="6 7" key="1">
    <citation type="submission" date="2019-01" db="EMBL/GenBank/DDBJ databases">
        <title>Complete genome sequencing of Aequorivita sp. H23M31.</title>
        <authorList>
            <person name="Bae J.-W."/>
        </authorList>
    </citation>
    <scope>NUCLEOTIDE SEQUENCE [LARGE SCALE GENOMIC DNA]</scope>
    <source>
        <strain evidence="6 7">H23M31</strain>
    </source>
</reference>
<dbReference type="KEGG" id="aev:EI546_12265"/>
<evidence type="ECO:0000313" key="7">
    <source>
        <dbReference type="Proteomes" id="UP000285517"/>
    </source>
</evidence>
<sequence length="196" mass="21956">MNKFLRIFGVLILLFSFSQAKAGEKIVVIDIGHGGKDSGFEYNGLLEKDLTLEIAQKIQSLSVDSEIKILFSRDSDDFISLEDRVKYIHSLNPDLVISLHINSDSDERTNGFDIFISPQNSKIEDSKMLALQLQSSLSQEFTVNGVKEVNFYLLKNINNPVVTIEMGYLSNLGNRDLLTSERGQHAIAEAIFNAIK</sequence>
<dbReference type="GO" id="GO:0009253">
    <property type="term" value="P:peptidoglycan catabolic process"/>
    <property type="evidence" value="ECO:0007669"/>
    <property type="project" value="InterPro"/>
</dbReference>
<evidence type="ECO:0000256" key="3">
    <source>
        <dbReference type="ARBA" id="ARBA00022801"/>
    </source>
</evidence>
<evidence type="ECO:0000259" key="5">
    <source>
        <dbReference type="SMART" id="SM00646"/>
    </source>
</evidence>
<dbReference type="SUPFAM" id="SSF53187">
    <property type="entry name" value="Zn-dependent exopeptidases"/>
    <property type="match status" value="1"/>
</dbReference>
<dbReference type="SMART" id="SM00646">
    <property type="entry name" value="Ami_3"/>
    <property type="match status" value="1"/>
</dbReference>
<evidence type="ECO:0000256" key="4">
    <source>
        <dbReference type="SAM" id="SignalP"/>
    </source>
</evidence>
<evidence type="ECO:0000256" key="1">
    <source>
        <dbReference type="ARBA" id="ARBA00001561"/>
    </source>
</evidence>
<accession>A0A410G599</accession>
<dbReference type="PANTHER" id="PTHR30404:SF0">
    <property type="entry name" value="N-ACETYLMURAMOYL-L-ALANINE AMIDASE AMIC"/>
    <property type="match status" value="1"/>
</dbReference>
<evidence type="ECO:0000313" key="6">
    <source>
        <dbReference type="EMBL" id="QAA82447.1"/>
    </source>
</evidence>
<name>A0A410G599_9FLAO</name>
<keyword evidence="4" id="KW-0732">Signal</keyword>
<dbReference type="InterPro" id="IPR050695">
    <property type="entry name" value="N-acetylmuramoyl_amidase_3"/>
</dbReference>
<feature type="signal peptide" evidence="4">
    <location>
        <begin position="1"/>
        <end position="22"/>
    </location>
</feature>
<dbReference type="CDD" id="cd02696">
    <property type="entry name" value="MurNAc-LAA"/>
    <property type="match status" value="1"/>
</dbReference>
<dbReference type="OrthoDB" id="9806267at2"/>